<organism evidence="1 2">
    <name type="scientific">Iodobacter ciconiae</name>
    <dbReference type="NCBI Taxonomy" id="2496266"/>
    <lineage>
        <taxon>Bacteria</taxon>
        <taxon>Pseudomonadati</taxon>
        <taxon>Pseudomonadota</taxon>
        <taxon>Betaproteobacteria</taxon>
        <taxon>Neisseriales</taxon>
        <taxon>Chitinibacteraceae</taxon>
        <taxon>Iodobacter</taxon>
    </lineage>
</organism>
<keyword evidence="2" id="KW-1185">Reference proteome</keyword>
<accession>A0A3S8ZPG0</accession>
<gene>
    <name evidence="1" type="ORF">EJO50_01855</name>
</gene>
<evidence type="ECO:0000313" key="1">
    <source>
        <dbReference type="EMBL" id="AZN35343.1"/>
    </source>
</evidence>
<reference evidence="1 2" key="1">
    <citation type="submission" date="2018-12" db="EMBL/GenBank/DDBJ databases">
        <title>Complete genome sequence of Iodobacter sp. H11R3.</title>
        <authorList>
            <person name="Bae J.-W."/>
        </authorList>
    </citation>
    <scope>NUCLEOTIDE SEQUENCE [LARGE SCALE GENOMIC DNA]</scope>
    <source>
        <strain evidence="1 2">H11R3</strain>
    </source>
</reference>
<protein>
    <submittedName>
        <fullName evidence="1">Uncharacterized protein</fullName>
    </submittedName>
</protein>
<dbReference type="KEGG" id="iod:EJO50_01855"/>
<dbReference type="EMBL" id="CP034433">
    <property type="protein sequence ID" value="AZN35343.1"/>
    <property type="molecule type" value="Genomic_DNA"/>
</dbReference>
<proteinExistence type="predicted"/>
<dbReference type="Proteomes" id="UP000282438">
    <property type="component" value="Chromosome"/>
</dbReference>
<dbReference type="RefSeq" id="WP_125971315.1">
    <property type="nucleotide sequence ID" value="NZ_CP034433.1"/>
</dbReference>
<dbReference type="AlphaFoldDB" id="A0A3S8ZPG0"/>
<sequence length="92" mass="10062">MKDINKVLVGQEVVLPARPVSRKPEQGLIADVLCALGLDYADEHALEYVRSHVVQPKGGIIQANYSAQEDCKTSDLKATAQRNANIERKACT</sequence>
<evidence type="ECO:0000313" key="2">
    <source>
        <dbReference type="Proteomes" id="UP000282438"/>
    </source>
</evidence>
<name>A0A3S8ZPG0_9NEIS</name>